<dbReference type="EMBL" id="UOEJ01000218">
    <property type="protein sequence ID" value="VAW05731.1"/>
    <property type="molecule type" value="Genomic_DNA"/>
</dbReference>
<sequence>MGKIVYLVAVDGSEWSDRAAERAVSLARKTDAEVDFVTVAQWSKYQPMYVADFSAPPLDVSEQEALERENILDPLKARYADSGVKIAYDLYWGHPAEVLKEQAKVKRANMIFVGRRGRSKVADLLLGSVANSLAHTSGIPVVLVP</sequence>
<reference evidence="3" key="1">
    <citation type="submission" date="2018-06" db="EMBL/GenBank/DDBJ databases">
        <authorList>
            <person name="Zhirakovskaya E."/>
        </authorList>
    </citation>
    <scope>NUCLEOTIDE SEQUENCE</scope>
</reference>
<dbReference type="PRINTS" id="PR01438">
    <property type="entry name" value="UNVRSLSTRESS"/>
</dbReference>
<evidence type="ECO:0000259" key="2">
    <source>
        <dbReference type="Pfam" id="PF00582"/>
    </source>
</evidence>
<accession>A0A3B0SHN3</accession>
<comment type="similarity">
    <text evidence="1">Belongs to the universal stress protein A family.</text>
</comment>
<gene>
    <name evidence="3" type="ORF">MNBD_ALPHA01-2039</name>
</gene>
<organism evidence="3">
    <name type="scientific">hydrothermal vent metagenome</name>
    <dbReference type="NCBI Taxonomy" id="652676"/>
    <lineage>
        <taxon>unclassified sequences</taxon>
        <taxon>metagenomes</taxon>
        <taxon>ecological metagenomes</taxon>
    </lineage>
</organism>
<dbReference type="AlphaFoldDB" id="A0A3B0SHN3"/>
<protein>
    <recommendedName>
        <fullName evidence="2">UspA domain-containing protein</fullName>
    </recommendedName>
</protein>
<name>A0A3B0SHN3_9ZZZZ</name>
<dbReference type="SUPFAM" id="SSF52402">
    <property type="entry name" value="Adenine nucleotide alpha hydrolases-like"/>
    <property type="match status" value="1"/>
</dbReference>
<dbReference type="PANTHER" id="PTHR46268">
    <property type="entry name" value="STRESS RESPONSE PROTEIN NHAX"/>
    <property type="match status" value="1"/>
</dbReference>
<feature type="domain" description="UspA" evidence="2">
    <location>
        <begin position="7"/>
        <end position="145"/>
    </location>
</feature>
<dbReference type="InterPro" id="IPR006016">
    <property type="entry name" value="UspA"/>
</dbReference>
<dbReference type="InterPro" id="IPR014729">
    <property type="entry name" value="Rossmann-like_a/b/a_fold"/>
</dbReference>
<dbReference type="Pfam" id="PF00582">
    <property type="entry name" value="Usp"/>
    <property type="match status" value="1"/>
</dbReference>
<dbReference type="CDD" id="cd00293">
    <property type="entry name" value="USP-like"/>
    <property type="match status" value="1"/>
</dbReference>
<dbReference type="Gene3D" id="3.40.50.620">
    <property type="entry name" value="HUPs"/>
    <property type="match status" value="1"/>
</dbReference>
<dbReference type="PANTHER" id="PTHR46268:SF6">
    <property type="entry name" value="UNIVERSAL STRESS PROTEIN UP12"/>
    <property type="match status" value="1"/>
</dbReference>
<dbReference type="InterPro" id="IPR006015">
    <property type="entry name" value="Universal_stress_UspA"/>
</dbReference>
<evidence type="ECO:0000313" key="3">
    <source>
        <dbReference type="EMBL" id="VAW05731.1"/>
    </source>
</evidence>
<evidence type="ECO:0000256" key="1">
    <source>
        <dbReference type="ARBA" id="ARBA00008791"/>
    </source>
</evidence>
<proteinExistence type="inferred from homology"/>